<dbReference type="RefSeq" id="WP_206613688.1">
    <property type="nucleotide sequence ID" value="NZ_ATDN01000005.1"/>
</dbReference>
<comment type="caution">
    <text evidence="1">The sequence shown here is derived from an EMBL/GenBank/DDBJ whole genome shotgun (WGS) entry which is preliminary data.</text>
</comment>
<name>A0A439DXY6_9MYCO</name>
<reference evidence="1 2" key="1">
    <citation type="submission" date="2013-06" db="EMBL/GenBank/DDBJ databases">
        <title>The draft sequence of the Mycobacterium elephantis genome.</title>
        <authorList>
            <person name="Pettersson F.B."/>
            <person name="Das S."/>
            <person name="Dasgupta S."/>
            <person name="Bhattacharya A."/>
            <person name="Kirsebom L.A."/>
        </authorList>
    </citation>
    <scope>NUCLEOTIDE SEQUENCE [LARGE SCALE GENOMIC DNA]</scope>
    <source>
        <strain evidence="1 2">DSM 44368</strain>
    </source>
</reference>
<proteinExistence type="predicted"/>
<gene>
    <name evidence="1" type="ORF">MELE44368_13065</name>
</gene>
<evidence type="ECO:0000313" key="1">
    <source>
        <dbReference type="EMBL" id="RWA22338.1"/>
    </source>
</evidence>
<organism evidence="1 2">
    <name type="scientific">Mycolicibacterium elephantis DSM 44368</name>
    <dbReference type="NCBI Taxonomy" id="1335622"/>
    <lineage>
        <taxon>Bacteria</taxon>
        <taxon>Bacillati</taxon>
        <taxon>Actinomycetota</taxon>
        <taxon>Actinomycetes</taxon>
        <taxon>Mycobacteriales</taxon>
        <taxon>Mycobacteriaceae</taxon>
        <taxon>Mycolicibacterium</taxon>
    </lineage>
</organism>
<sequence>MTTINADKWTKDELLEAVSKGEAMLNVEFSDDFKNELIEESYDSIYVVQETCYTALTEAGVFETLRDHRRVSPNAKALIKSVVDKQSARYMEFLVSFAQGFGATELQMYRWLLLPIVMTPVTSHEKGLELRHINRMLKKYHPRGGSLNPGNISQALSAFANLQVQHRMTPIVFDYDQSHRRLNVVDRSFLIWLNQQDKKELLESIDLPTEIADTWAEAEEEEEE</sequence>
<dbReference type="EMBL" id="ATDN01000005">
    <property type="protein sequence ID" value="RWA22338.1"/>
    <property type="molecule type" value="Genomic_DNA"/>
</dbReference>
<protein>
    <submittedName>
        <fullName evidence="1">Uncharacterized protein</fullName>
    </submittedName>
</protein>
<accession>A0A439DXY6</accession>
<keyword evidence="2" id="KW-1185">Reference proteome</keyword>
<dbReference type="AlphaFoldDB" id="A0A439DXY6"/>
<evidence type="ECO:0000313" key="2">
    <source>
        <dbReference type="Proteomes" id="UP000287177"/>
    </source>
</evidence>
<dbReference type="Proteomes" id="UP000287177">
    <property type="component" value="Unassembled WGS sequence"/>
</dbReference>